<dbReference type="PROSITE" id="PS50943">
    <property type="entry name" value="HTH_CROC1"/>
    <property type="match status" value="1"/>
</dbReference>
<dbReference type="Pfam" id="PF01381">
    <property type="entry name" value="HTH_3"/>
    <property type="match status" value="1"/>
</dbReference>
<accession>A0A5C7EM74</accession>
<dbReference type="PANTHER" id="PTHR46797">
    <property type="entry name" value="HTH-TYPE TRANSCRIPTIONAL REGULATOR"/>
    <property type="match status" value="1"/>
</dbReference>
<dbReference type="AlphaFoldDB" id="A0A5C7EM74"/>
<evidence type="ECO:0000256" key="1">
    <source>
        <dbReference type="ARBA" id="ARBA00023125"/>
    </source>
</evidence>
<dbReference type="InterPro" id="IPR050807">
    <property type="entry name" value="TransReg_Diox_bact_type"/>
</dbReference>
<dbReference type="InterPro" id="IPR014710">
    <property type="entry name" value="RmlC-like_jellyroll"/>
</dbReference>
<dbReference type="CDD" id="cd00093">
    <property type="entry name" value="HTH_XRE"/>
    <property type="match status" value="1"/>
</dbReference>
<evidence type="ECO:0000313" key="4">
    <source>
        <dbReference type="EMBL" id="TXF12683.1"/>
    </source>
</evidence>
<feature type="region of interest" description="Disordered" evidence="2">
    <location>
        <begin position="1"/>
        <end position="24"/>
    </location>
</feature>
<reference evidence="4 5" key="1">
    <citation type="submission" date="2019-08" db="EMBL/GenBank/DDBJ databases">
        <title>Pelomicrobium methylotrophicum gen. nov., sp. nov. a moderately thermophilic, facultatively anaerobic, lithoautotrophic and methylotrophic bacterium isolated from a terrestrial mud volcano.</title>
        <authorList>
            <person name="Slobodkina G.B."/>
            <person name="Merkel A.Y."/>
            <person name="Slobodkin A.I."/>
        </authorList>
    </citation>
    <scope>NUCLEOTIDE SEQUENCE [LARGE SCALE GENOMIC DNA]</scope>
    <source>
        <strain evidence="4 5">SM250</strain>
    </source>
</reference>
<comment type="caution">
    <text evidence="4">The sequence shown here is derived from an EMBL/GenBank/DDBJ whole genome shotgun (WGS) entry which is preliminary data.</text>
</comment>
<dbReference type="CDD" id="cd02209">
    <property type="entry name" value="cupin_XRE_C"/>
    <property type="match status" value="1"/>
</dbReference>
<dbReference type="Gene3D" id="2.60.120.10">
    <property type="entry name" value="Jelly Rolls"/>
    <property type="match status" value="1"/>
</dbReference>
<dbReference type="InterPro" id="IPR013096">
    <property type="entry name" value="Cupin_2"/>
</dbReference>
<protein>
    <submittedName>
        <fullName evidence="4">Helix-turn-helix domain-containing protein</fullName>
    </submittedName>
</protein>
<dbReference type="Gene3D" id="1.10.260.40">
    <property type="entry name" value="lambda repressor-like DNA-binding domains"/>
    <property type="match status" value="1"/>
</dbReference>
<proteinExistence type="predicted"/>
<sequence length="223" mass="24541">MKAEKAAGAPKTHGRTRKIPGALDTSGRTLDQYIGNTVRQLRLRHGLTIADIAQMAGISRGMLSKIENGQTSPSLDTLAQIASALGVTLSNLFRNYNIPVGGAQLVKKGEGMEVVRRGTKVGHTYHLLAYDQGPKKIFEPFLVTITNKSEVFPSFEHPGTEFIYVLEGKMKYRHGQQTYMLSPGDSLTFRGKVPHGPEELIKVPIRILAIIIYCGEEESPLLR</sequence>
<dbReference type="SMART" id="SM00530">
    <property type="entry name" value="HTH_XRE"/>
    <property type="match status" value="1"/>
</dbReference>
<dbReference type="Proteomes" id="UP000321201">
    <property type="component" value="Unassembled WGS sequence"/>
</dbReference>
<keyword evidence="5" id="KW-1185">Reference proteome</keyword>
<dbReference type="GO" id="GO:0003700">
    <property type="term" value="F:DNA-binding transcription factor activity"/>
    <property type="evidence" value="ECO:0007669"/>
    <property type="project" value="TreeGrafter"/>
</dbReference>
<dbReference type="OrthoDB" id="9805356at2"/>
<evidence type="ECO:0000313" key="5">
    <source>
        <dbReference type="Proteomes" id="UP000321201"/>
    </source>
</evidence>
<evidence type="ECO:0000259" key="3">
    <source>
        <dbReference type="PROSITE" id="PS50943"/>
    </source>
</evidence>
<dbReference type="Pfam" id="PF07883">
    <property type="entry name" value="Cupin_2"/>
    <property type="match status" value="1"/>
</dbReference>
<name>A0A5C7EM74_9PROT</name>
<dbReference type="PANTHER" id="PTHR46797:SF1">
    <property type="entry name" value="METHYLPHOSPHONATE SYNTHASE"/>
    <property type="match status" value="1"/>
</dbReference>
<dbReference type="InterPro" id="IPR011051">
    <property type="entry name" value="RmlC_Cupin_sf"/>
</dbReference>
<dbReference type="InParanoid" id="A0A5C7EM74"/>
<gene>
    <name evidence="4" type="ORF">FR698_05515</name>
</gene>
<dbReference type="EMBL" id="VPFL01000005">
    <property type="protein sequence ID" value="TXF12683.1"/>
    <property type="molecule type" value="Genomic_DNA"/>
</dbReference>
<dbReference type="InterPro" id="IPR001387">
    <property type="entry name" value="Cro/C1-type_HTH"/>
</dbReference>
<evidence type="ECO:0000256" key="2">
    <source>
        <dbReference type="SAM" id="MobiDB-lite"/>
    </source>
</evidence>
<feature type="domain" description="HTH cro/C1-type" evidence="3">
    <location>
        <begin position="38"/>
        <end position="92"/>
    </location>
</feature>
<dbReference type="RefSeq" id="WP_147799175.1">
    <property type="nucleotide sequence ID" value="NZ_VPFL01000005.1"/>
</dbReference>
<dbReference type="SUPFAM" id="SSF51182">
    <property type="entry name" value="RmlC-like cupins"/>
    <property type="match status" value="1"/>
</dbReference>
<dbReference type="FunCoup" id="A0A5C7EM74">
    <property type="interactions" value="79"/>
</dbReference>
<dbReference type="SUPFAM" id="SSF47413">
    <property type="entry name" value="lambda repressor-like DNA-binding domains"/>
    <property type="match status" value="1"/>
</dbReference>
<dbReference type="InterPro" id="IPR010982">
    <property type="entry name" value="Lambda_DNA-bd_dom_sf"/>
</dbReference>
<organism evidence="4 5">
    <name type="scientific">Pelomicrobium methylotrophicum</name>
    <dbReference type="NCBI Taxonomy" id="2602750"/>
    <lineage>
        <taxon>Bacteria</taxon>
        <taxon>Pseudomonadati</taxon>
        <taxon>Pseudomonadota</taxon>
        <taxon>Hydrogenophilia</taxon>
        <taxon>Hydrogenophilia incertae sedis</taxon>
        <taxon>Pelomicrobium</taxon>
    </lineage>
</organism>
<keyword evidence="1" id="KW-0238">DNA-binding</keyword>
<dbReference type="GO" id="GO:0005829">
    <property type="term" value="C:cytosol"/>
    <property type="evidence" value="ECO:0007669"/>
    <property type="project" value="TreeGrafter"/>
</dbReference>
<dbReference type="GO" id="GO:0003677">
    <property type="term" value="F:DNA binding"/>
    <property type="evidence" value="ECO:0007669"/>
    <property type="project" value="UniProtKB-KW"/>
</dbReference>